<sequence>MSIQLQYKGETKQVELDEQDTIMKSLKVAATKAFSIYIEDFEFQVRGQVVEDPEQFDPENDIFEIQPKSEALDLKKTFQTVAGEVGGYINKCKAAMQQPEFKGEFQILAKEVGSVLKDCALAALKVALDEKPEDVIALVNQGIYMVTGEENKLPVDKIASILKDFQKIMQ</sequence>
<accession>A0AA86N7A4</accession>
<keyword evidence="3" id="KW-1185">Reference proteome</keyword>
<evidence type="ECO:0000313" key="2">
    <source>
        <dbReference type="EMBL" id="CAL6102409.1"/>
    </source>
</evidence>
<dbReference type="EMBL" id="CATOUU010000049">
    <property type="protein sequence ID" value="CAI9914362.1"/>
    <property type="molecule type" value="Genomic_DNA"/>
</dbReference>
<proteinExistence type="predicted"/>
<protein>
    <submittedName>
        <fullName evidence="2">Hypothetical_protein</fullName>
    </submittedName>
</protein>
<dbReference type="AlphaFoldDB" id="A0AA86N7A4"/>
<reference evidence="2 3" key="2">
    <citation type="submission" date="2024-07" db="EMBL/GenBank/DDBJ databases">
        <authorList>
            <person name="Akdeniz Z."/>
        </authorList>
    </citation>
    <scope>NUCLEOTIDE SEQUENCE [LARGE SCALE GENOMIC DNA]</scope>
</reference>
<gene>
    <name evidence="1" type="ORF">HINF_LOCUS2007</name>
    <name evidence="2" type="ORF">HINF_LOCUS71652</name>
</gene>
<reference evidence="1" key="1">
    <citation type="submission" date="2023-06" db="EMBL/GenBank/DDBJ databases">
        <authorList>
            <person name="Kurt Z."/>
        </authorList>
    </citation>
    <scope>NUCLEOTIDE SEQUENCE</scope>
</reference>
<evidence type="ECO:0000313" key="1">
    <source>
        <dbReference type="EMBL" id="CAI9914362.1"/>
    </source>
</evidence>
<organism evidence="1">
    <name type="scientific">Hexamita inflata</name>
    <dbReference type="NCBI Taxonomy" id="28002"/>
    <lineage>
        <taxon>Eukaryota</taxon>
        <taxon>Metamonada</taxon>
        <taxon>Diplomonadida</taxon>
        <taxon>Hexamitidae</taxon>
        <taxon>Hexamitinae</taxon>
        <taxon>Hexamita</taxon>
    </lineage>
</organism>
<dbReference type="EMBL" id="CAXDID020000555">
    <property type="protein sequence ID" value="CAL6102409.1"/>
    <property type="molecule type" value="Genomic_DNA"/>
</dbReference>
<comment type="caution">
    <text evidence="1">The sequence shown here is derived from an EMBL/GenBank/DDBJ whole genome shotgun (WGS) entry which is preliminary data.</text>
</comment>
<dbReference type="Proteomes" id="UP001642409">
    <property type="component" value="Unassembled WGS sequence"/>
</dbReference>
<evidence type="ECO:0000313" key="3">
    <source>
        <dbReference type="Proteomes" id="UP001642409"/>
    </source>
</evidence>
<name>A0AA86N7A4_9EUKA</name>